<accession>A0A812T8T9</accession>
<comment type="caution">
    <text evidence="5">The sequence shown here is derived from an EMBL/GenBank/DDBJ whole genome shotgun (WGS) entry which is preliminary data.</text>
</comment>
<keyword evidence="4" id="KW-1133">Transmembrane helix</keyword>
<reference evidence="5" key="1">
    <citation type="submission" date="2021-02" db="EMBL/GenBank/DDBJ databases">
        <authorList>
            <person name="Dougan E. K."/>
            <person name="Rhodes N."/>
            <person name="Thang M."/>
            <person name="Chan C."/>
        </authorList>
    </citation>
    <scope>NUCLEOTIDE SEQUENCE</scope>
</reference>
<feature type="region of interest" description="Disordered" evidence="3">
    <location>
        <begin position="444"/>
        <end position="561"/>
    </location>
</feature>
<dbReference type="InterPro" id="IPR011048">
    <property type="entry name" value="Haem_d1_sf"/>
</dbReference>
<dbReference type="Proteomes" id="UP000604046">
    <property type="component" value="Unassembled WGS sequence"/>
</dbReference>
<dbReference type="AlphaFoldDB" id="A0A812T8T9"/>
<dbReference type="PANTHER" id="PTHR15261">
    <property type="entry name" value="THROMBOSPONDIN-TYPE LAMININ G DOMAIN AND EAR REPEAT-CONTAINING"/>
    <property type="match status" value="1"/>
</dbReference>
<protein>
    <submittedName>
        <fullName evidence="5">TSPEAR protein</fullName>
    </submittedName>
</protein>
<name>A0A812T8T9_9DINO</name>
<feature type="compositionally biased region" description="Polar residues" evidence="3">
    <location>
        <begin position="550"/>
        <end position="561"/>
    </location>
</feature>
<feature type="transmembrane region" description="Helical" evidence="4">
    <location>
        <begin position="807"/>
        <end position="827"/>
    </location>
</feature>
<feature type="transmembrane region" description="Helical" evidence="4">
    <location>
        <begin position="774"/>
        <end position="795"/>
    </location>
</feature>
<dbReference type="PROSITE" id="PS50912">
    <property type="entry name" value="EAR"/>
    <property type="match status" value="7"/>
</dbReference>
<proteinExistence type="predicted"/>
<feature type="transmembrane region" description="Helical" evidence="4">
    <location>
        <begin position="869"/>
        <end position="892"/>
    </location>
</feature>
<sequence length="910" mass="97856">MELVQPIPSMGARQWAPFSMDGAQYLALAQYYDDSSYSNHVQIFKWDGGRGSFVEVQRIPSNGAAGVQPFTIAGAQFLAVANHRDDSGNFNIDSKIYKWDDASGMFEDFQNISTSGAYAWAAFSIDGVQHLAVANSFNGASHSIASKVYKWSGVGFNGSFVYLQSIETNAAQWWEAFTIDGVPHLVVANRYSSSQRSHNVDSIIYKWYSGIGKFVPEERLPTNGASGWYAFTIEGVRHLAVANSHNDASYTINSTIYKWDSARDEFEDIQAIPTLGALSWTGFVSGGVQYLAVANYYDGASYYQDSKVYRWDSGSSSFLEIQQLATVGAFGVSAFMIDGVQYLALANFFDGSSYNTYSGIYRWVTSTTTTTGTITSTSATRTSSTSSSTRTEAPSTLEATEFAFADIGAWSLAALGGYLAALAVPVLMMQQLCRAGGAAHLPTRQAEGQGWQSHPAEESSGPSHGGALPDIPPLSNTEPGRAADGSEPGSVATQPSARSPQCPTLGSPVQGRPGLPAANPANPTMPVENAMVAPPASAGLRGSDTEPAGTASNPTDATTPSAQTFGKATDTEALVGQAAVVTSQVRTIMKRSPYILAVNMLLESGNLVSTMLYAMEAYQRSTLVSFSVPCGSGVLMPVKSYDCPPDSDIPGLPLCQAGLEVNMVCEADAEVYNSNCHVVDQLDNCGRYDIYTMQHQSCAAVGCAALSNFLWVSALVSFGLTIAWTSAFYTQSLWRRQPGEYRRLRGRFILFFVLLALVMAITLLVGALGGEKAVLAMAMLCPVLPMCSWVLAAGITFRLPAPGESGIVNQAAALELSFFNVFVALQLTEEDVEDLQEFRQPLNIGLRIVEDIPELIIGLLDIVFFGGAWYAWLGIGMSVAMVVFHLCMGLFLTCRQSSSEIAHLRQRDTE</sequence>
<evidence type="ECO:0000256" key="1">
    <source>
        <dbReference type="ARBA" id="ARBA00022729"/>
    </source>
</evidence>
<feature type="transmembrane region" description="Helical" evidence="4">
    <location>
        <begin position="709"/>
        <end position="729"/>
    </location>
</feature>
<dbReference type="GO" id="GO:0007165">
    <property type="term" value="P:signal transduction"/>
    <property type="evidence" value="ECO:0007669"/>
    <property type="project" value="TreeGrafter"/>
</dbReference>
<dbReference type="OrthoDB" id="5965730at2759"/>
<dbReference type="EMBL" id="CAJNDS010002523">
    <property type="protein sequence ID" value="CAE7511095.1"/>
    <property type="molecule type" value="Genomic_DNA"/>
</dbReference>
<dbReference type="InterPro" id="IPR005492">
    <property type="entry name" value="EPTP"/>
</dbReference>
<gene>
    <name evidence="5" type="primary">TSPEAR</name>
    <name evidence="5" type="ORF">SNAT2548_LOCUS28628</name>
</gene>
<evidence type="ECO:0000256" key="3">
    <source>
        <dbReference type="SAM" id="MobiDB-lite"/>
    </source>
</evidence>
<evidence type="ECO:0000313" key="5">
    <source>
        <dbReference type="EMBL" id="CAE7511095.1"/>
    </source>
</evidence>
<evidence type="ECO:0000256" key="2">
    <source>
        <dbReference type="ARBA" id="ARBA00022737"/>
    </source>
</evidence>
<dbReference type="Pfam" id="PF03736">
    <property type="entry name" value="EPTP"/>
    <property type="match status" value="7"/>
</dbReference>
<keyword evidence="6" id="KW-1185">Reference proteome</keyword>
<feature type="compositionally biased region" description="Polar residues" evidence="3">
    <location>
        <begin position="491"/>
        <end position="504"/>
    </location>
</feature>
<keyword evidence="1" id="KW-0732">Signal</keyword>
<keyword evidence="4" id="KW-0812">Transmembrane</keyword>
<keyword evidence="4" id="KW-0472">Membrane</keyword>
<dbReference type="SUPFAM" id="SSF51004">
    <property type="entry name" value="C-terminal (heme d1) domain of cytochrome cd1-nitrite reductase"/>
    <property type="match status" value="1"/>
</dbReference>
<evidence type="ECO:0000313" key="6">
    <source>
        <dbReference type="Proteomes" id="UP000604046"/>
    </source>
</evidence>
<feature type="region of interest" description="Disordered" evidence="3">
    <location>
        <begin position="372"/>
        <end position="395"/>
    </location>
</feature>
<evidence type="ECO:0000256" key="4">
    <source>
        <dbReference type="SAM" id="Phobius"/>
    </source>
</evidence>
<feature type="transmembrane region" description="Helical" evidence="4">
    <location>
        <begin position="749"/>
        <end position="768"/>
    </location>
</feature>
<organism evidence="5 6">
    <name type="scientific">Symbiodinium natans</name>
    <dbReference type="NCBI Taxonomy" id="878477"/>
    <lineage>
        <taxon>Eukaryota</taxon>
        <taxon>Sar</taxon>
        <taxon>Alveolata</taxon>
        <taxon>Dinophyceae</taxon>
        <taxon>Suessiales</taxon>
        <taxon>Symbiodiniaceae</taxon>
        <taxon>Symbiodinium</taxon>
    </lineage>
</organism>
<dbReference type="PANTHER" id="PTHR15261:SF4">
    <property type="entry name" value="THROMBOSPONDIN-TYPE LAMININ G DOMAIN AND EAR REPEAT-CONTAINING PROTEIN"/>
    <property type="match status" value="1"/>
</dbReference>
<keyword evidence="2" id="KW-0677">Repeat</keyword>
<dbReference type="InterPro" id="IPR009039">
    <property type="entry name" value="EAR"/>
</dbReference>